<name>A0AAV9U2N1_9PEZI</name>
<evidence type="ECO:0000313" key="3">
    <source>
        <dbReference type="Proteomes" id="UP001373714"/>
    </source>
</evidence>
<dbReference type="Gene3D" id="3.30.710.10">
    <property type="entry name" value="Potassium Channel Kv1.1, Chain A"/>
    <property type="match status" value="1"/>
</dbReference>
<protein>
    <recommendedName>
        <fullName evidence="1">BTB domain-containing protein</fullName>
    </recommendedName>
</protein>
<gene>
    <name evidence="2" type="ORF">TWF730_003628</name>
</gene>
<dbReference type="PROSITE" id="PS50097">
    <property type="entry name" value="BTB"/>
    <property type="match status" value="1"/>
</dbReference>
<accession>A0AAV9U2N1</accession>
<dbReference type="CDD" id="cd18186">
    <property type="entry name" value="BTB_POZ_ZBTB_KLHL-like"/>
    <property type="match status" value="1"/>
</dbReference>
<dbReference type="Pfam" id="PF00651">
    <property type="entry name" value="BTB"/>
    <property type="match status" value="1"/>
</dbReference>
<dbReference type="SUPFAM" id="SSF54695">
    <property type="entry name" value="POZ domain"/>
    <property type="match status" value="1"/>
</dbReference>
<proteinExistence type="predicted"/>
<dbReference type="Proteomes" id="UP001373714">
    <property type="component" value="Unassembled WGS sequence"/>
</dbReference>
<organism evidence="2 3">
    <name type="scientific">Orbilia blumenaviensis</name>
    <dbReference type="NCBI Taxonomy" id="1796055"/>
    <lineage>
        <taxon>Eukaryota</taxon>
        <taxon>Fungi</taxon>
        <taxon>Dikarya</taxon>
        <taxon>Ascomycota</taxon>
        <taxon>Pezizomycotina</taxon>
        <taxon>Orbiliomycetes</taxon>
        <taxon>Orbiliales</taxon>
        <taxon>Orbiliaceae</taxon>
        <taxon>Orbilia</taxon>
    </lineage>
</organism>
<dbReference type="InterPro" id="IPR011333">
    <property type="entry name" value="SKP1/BTB/POZ_sf"/>
</dbReference>
<reference evidence="2 3" key="1">
    <citation type="submission" date="2019-10" db="EMBL/GenBank/DDBJ databases">
        <authorList>
            <person name="Palmer J.M."/>
        </authorList>
    </citation>
    <scope>NUCLEOTIDE SEQUENCE [LARGE SCALE GENOMIC DNA]</scope>
    <source>
        <strain evidence="2 3">TWF730</strain>
    </source>
</reference>
<evidence type="ECO:0000259" key="1">
    <source>
        <dbReference type="PROSITE" id="PS50097"/>
    </source>
</evidence>
<dbReference type="EMBL" id="JAVHNS010000015">
    <property type="protein sequence ID" value="KAK6334414.1"/>
    <property type="molecule type" value="Genomic_DNA"/>
</dbReference>
<evidence type="ECO:0000313" key="2">
    <source>
        <dbReference type="EMBL" id="KAK6334414.1"/>
    </source>
</evidence>
<dbReference type="AlphaFoldDB" id="A0AAV9U2N1"/>
<keyword evidence="3" id="KW-1185">Reference proteome</keyword>
<feature type="domain" description="BTB" evidence="1">
    <location>
        <begin position="25"/>
        <end position="86"/>
    </location>
</feature>
<dbReference type="InterPro" id="IPR000210">
    <property type="entry name" value="BTB/POZ_dom"/>
</dbReference>
<sequence>MSFDTEENCWKNEGFLKAFNNPDYADVIIKAGSEGAKFYAHQAVIRMASDRLNHLCQTDAVEEDKKLIILRELEPQAVGIALRWMYGERHLDNLVGRELATNVAVVASSLGLDKLGVGAFSRLSYGLPELDSHKARFDQDPEYWRVIRGLSNWTQSFYFANVNQAVTKMAPSLPSTPAWVVEFAKECGTAFLAMLLLERQQRIFDFWLCRACQQLPPDTFPVPGNCDRYDTSCFQHRSVTLTTNEFVRKETIGEFAPKFDVNIGERQEQAIQEHIGRDSTSSNGRGNFNITEFFEPTFDVLDL</sequence>
<comment type="caution">
    <text evidence="2">The sequence shown here is derived from an EMBL/GenBank/DDBJ whole genome shotgun (WGS) entry which is preliminary data.</text>
</comment>